<organism evidence="1">
    <name type="scientific">Blastobotrys adeninivorans</name>
    <name type="common">Yeast</name>
    <name type="synonym">Arxula adeninivorans</name>
    <dbReference type="NCBI Taxonomy" id="409370"/>
    <lineage>
        <taxon>Eukaryota</taxon>
        <taxon>Fungi</taxon>
        <taxon>Dikarya</taxon>
        <taxon>Ascomycota</taxon>
        <taxon>Saccharomycotina</taxon>
        <taxon>Dipodascomycetes</taxon>
        <taxon>Dipodascales</taxon>
        <taxon>Trichomonascaceae</taxon>
        <taxon>Blastobotrys</taxon>
    </lineage>
</organism>
<name>A0A060TA50_BLAAD</name>
<reference evidence="1" key="2">
    <citation type="submission" date="2014-06" db="EMBL/GenBank/DDBJ databases">
        <title>The complete genome of Blastobotrys (Arxula) adeninivorans LS3 - a yeast of biotechnological interest.</title>
        <authorList>
            <person name="Kunze G."/>
            <person name="Gaillardin C."/>
            <person name="Czernicka M."/>
            <person name="Durrens P."/>
            <person name="Martin T."/>
            <person name="Boer E."/>
            <person name="Gabaldon T."/>
            <person name="Cruz J."/>
            <person name="Talla E."/>
            <person name="Marck C."/>
            <person name="Goffeau A."/>
            <person name="Barbe V."/>
            <person name="Baret P."/>
            <person name="Baronian K."/>
            <person name="Beier S."/>
            <person name="Bleykasten C."/>
            <person name="Bode R."/>
            <person name="Casaregola S."/>
            <person name="Despons L."/>
            <person name="Fairhead C."/>
            <person name="Giersberg M."/>
            <person name="Gierski P."/>
            <person name="Hahnel U."/>
            <person name="Hartmann A."/>
            <person name="Jankowska D."/>
            <person name="Jubin C."/>
            <person name="Jung P."/>
            <person name="Lafontaine I."/>
            <person name="Leh-Louis V."/>
            <person name="Lemaire M."/>
            <person name="Marcet-Houben M."/>
            <person name="Mascher M."/>
            <person name="Morel G."/>
            <person name="Richard G.-F."/>
            <person name="Riechen J."/>
            <person name="Sacerdot C."/>
            <person name="Sarkar A."/>
            <person name="Savel G."/>
            <person name="Schacherer J."/>
            <person name="Sherman D."/>
            <person name="Straub M.-L."/>
            <person name="Stein N."/>
            <person name="Thierry A."/>
            <person name="Trautwein-Schult A."/>
            <person name="Westhof E."/>
            <person name="Worch S."/>
            <person name="Dujon B."/>
            <person name="Souciet J.-L."/>
            <person name="Wincker P."/>
            <person name="Scholz U."/>
            <person name="Neuveglise N."/>
        </authorList>
    </citation>
    <scope>NUCLEOTIDE SEQUENCE</scope>
    <source>
        <strain evidence="1">LS3</strain>
    </source>
</reference>
<evidence type="ECO:0000313" key="1">
    <source>
        <dbReference type="EMBL" id="CDP35742.1"/>
    </source>
</evidence>
<dbReference type="AlphaFoldDB" id="A0A060TA50"/>
<reference evidence="1" key="1">
    <citation type="submission" date="2014-02" db="EMBL/GenBank/DDBJ databases">
        <authorList>
            <person name="Genoscope - CEA"/>
        </authorList>
    </citation>
    <scope>NUCLEOTIDE SEQUENCE</scope>
    <source>
        <strain evidence="1">LS3</strain>
    </source>
</reference>
<proteinExistence type="predicted"/>
<sequence length="255" mass="28589">MSRKRYLMRPGIRRLFSTRQSNKTPPISIQRPQPWSPSLRTSLTLVAATFTGVSSYSAYKVGYCGESVFLPLWFVSKERAPLRSELNRDIVIEQIKEKLHNRLSVDEEVHFLLGVPVSLANNDEDEYSVYVRSSVPGLKGVTVDPTWSVSWTARPFQSSSGIDRLLQPFLPGQADSEDATADPNRSKSGLPYYEAVVDGTVHVNAPKCPPNAEAKLHFRALLSLDTPKEGPRFVYATLTMTDLTTNDTIITRRLF</sequence>
<gene>
    <name evidence="1" type="ORF">GNLVRS02_ARAD1C42416g</name>
</gene>
<protein>
    <submittedName>
        <fullName evidence="1">ARAD1C42416p</fullName>
    </submittedName>
</protein>
<dbReference type="EMBL" id="HG937693">
    <property type="protein sequence ID" value="CDP35742.1"/>
    <property type="molecule type" value="Genomic_DNA"/>
</dbReference>
<accession>A0A060TA50</accession>